<feature type="transmembrane region" description="Helical" evidence="6">
    <location>
        <begin position="126"/>
        <end position="148"/>
    </location>
</feature>
<dbReference type="FunFam" id="2.40.30.10:FF:000254">
    <property type="entry name" value="Uncharacterized protein"/>
    <property type="match status" value="1"/>
</dbReference>
<proteinExistence type="predicted"/>
<dbReference type="InterPro" id="IPR013121">
    <property type="entry name" value="Fe_red_NAD-bd_6"/>
</dbReference>
<dbReference type="PANTHER" id="PTHR11972">
    <property type="entry name" value="NADPH OXIDASE"/>
    <property type="match status" value="1"/>
</dbReference>
<sequence>MVALTLGFVCIYNMAFLFLPATRNCVWMEFLNISYANGIKYHRWIGVITVLTAFFHCLGYYWSWIRQEEWKANALPCFDCQVGSKEGHDPWMNFFGEIALLSFLAIGLTSIPWVRRKMYDTFYNVHHLFLIGTIFAVLHWNPILSWIFPSVMLYTVSRAISSSNGFTPVAVREFTTLSNDVVKVVLSRSTAPAGNFKVGQFVYLNVPAISKLQWHAFTIASSPRTSPDTLTILLKSLGDWTEELVKYSDDCKKNNVLPTMYMDGYYGASLEMYNEYSTICLVGGGIGVTPLLSILEDIVAKMWGGEPLRQKVCFIFSFRELSLLEEIHPVLMQIKELDPHGEYFSLHFSLTRVPTHEMLDQPIDRERITGKTEASATKYAKTFTSKVPRPFTEPLRTRTSKVVMFGASFLVTLIVVVLVKYGNKVQADNENLWPLQNFVEISLLIAVGMITVYTSVALDKETHDPWMNTSHSRDVSETPRYPSLAVDVHTFQNLISEHNVEVGRRPDIPELIKTAFVGHISKTNLASAGNNSIGVFVSGPEDLKKSLEYVIADLGAQHFDVHEEEFEL</sequence>
<dbReference type="InterPro" id="IPR050369">
    <property type="entry name" value="RBOH/FRE"/>
</dbReference>
<feature type="domain" description="FAD-binding FR-type" evidence="7">
    <location>
        <begin position="164"/>
        <end position="272"/>
    </location>
</feature>
<dbReference type="GO" id="GO:0005886">
    <property type="term" value="C:plasma membrane"/>
    <property type="evidence" value="ECO:0007669"/>
    <property type="project" value="TreeGrafter"/>
</dbReference>
<dbReference type="PROSITE" id="PS51384">
    <property type="entry name" value="FAD_FR"/>
    <property type="match status" value="1"/>
</dbReference>
<reference evidence="8 9" key="1">
    <citation type="journal article" date="2017" name="Genome Biol. Evol.">
        <title>Phytophthora megakarya and P. palmivora, closely related causal agents of cacao black pod rot, underwent increases in genome sizes and gene numbers by different mechanisms.</title>
        <authorList>
            <person name="Ali S.S."/>
            <person name="Shao J."/>
            <person name="Lary D.J."/>
            <person name="Kronmiller B."/>
            <person name="Shen D."/>
            <person name="Strem M.D."/>
            <person name="Amoako-Attah I."/>
            <person name="Akrofi A.Y."/>
            <person name="Begoude B.A."/>
            <person name="Ten Hoopen G.M."/>
            <person name="Coulibaly K."/>
            <person name="Kebe B.I."/>
            <person name="Melnick R.L."/>
            <person name="Guiltinan M.J."/>
            <person name="Tyler B.M."/>
            <person name="Meinhardt L.W."/>
            <person name="Bailey B.A."/>
        </authorList>
    </citation>
    <scope>NUCLEOTIDE SEQUENCE [LARGE SCALE GENOMIC DNA]</scope>
    <source>
        <strain evidence="9">sbr112.9</strain>
    </source>
</reference>
<keyword evidence="3 6" id="KW-1133">Transmembrane helix</keyword>
<dbReference type="SFLD" id="SFLDG01168">
    <property type="entry name" value="Ferric_reductase_subgroup_(FRE"/>
    <property type="match status" value="1"/>
</dbReference>
<evidence type="ECO:0000256" key="6">
    <source>
        <dbReference type="SAM" id="Phobius"/>
    </source>
</evidence>
<feature type="transmembrane region" description="Helical" evidence="6">
    <location>
        <begin position="441"/>
        <end position="458"/>
    </location>
</feature>
<feature type="transmembrane region" description="Helical" evidence="6">
    <location>
        <begin position="94"/>
        <end position="114"/>
    </location>
</feature>
<dbReference type="InterPro" id="IPR013112">
    <property type="entry name" value="FAD-bd_8"/>
</dbReference>
<comment type="subcellular location">
    <subcellularLocation>
        <location evidence="1">Membrane</location>
        <topology evidence="1">Multi-pass membrane protein</topology>
    </subcellularLocation>
</comment>
<protein>
    <recommendedName>
        <fullName evidence="7">FAD-binding FR-type domain-containing protein</fullName>
    </recommendedName>
</protein>
<feature type="transmembrane region" description="Helical" evidence="6">
    <location>
        <begin position="402"/>
        <end position="421"/>
    </location>
</feature>
<dbReference type="Pfam" id="PF08030">
    <property type="entry name" value="NAD_binding_6"/>
    <property type="match status" value="1"/>
</dbReference>
<evidence type="ECO:0000313" key="9">
    <source>
        <dbReference type="Proteomes" id="UP000237271"/>
    </source>
</evidence>
<dbReference type="Pfam" id="PF01794">
    <property type="entry name" value="Ferric_reduct"/>
    <property type="match status" value="1"/>
</dbReference>
<accession>A0A2P4YAS0</accession>
<evidence type="ECO:0000256" key="3">
    <source>
        <dbReference type="ARBA" id="ARBA00022989"/>
    </source>
</evidence>
<dbReference type="SUPFAM" id="SSF63380">
    <property type="entry name" value="Riboflavin synthase domain-like"/>
    <property type="match status" value="1"/>
</dbReference>
<dbReference type="Pfam" id="PF08022">
    <property type="entry name" value="FAD_binding_8"/>
    <property type="match status" value="1"/>
</dbReference>
<evidence type="ECO:0000259" key="7">
    <source>
        <dbReference type="PROSITE" id="PS51384"/>
    </source>
</evidence>
<evidence type="ECO:0000313" key="8">
    <source>
        <dbReference type="EMBL" id="POM74926.1"/>
    </source>
</evidence>
<comment type="caution">
    <text evidence="8">The sequence shown here is derived from an EMBL/GenBank/DDBJ whole genome shotgun (WGS) entry which is preliminary data.</text>
</comment>
<keyword evidence="2 6" id="KW-0812">Transmembrane</keyword>
<gene>
    <name evidence="8" type="ORF">PHPALM_8037</name>
</gene>
<dbReference type="InterPro" id="IPR017927">
    <property type="entry name" value="FAD-bd_FR_type"/>
</dbReference>
<evidence type="ECO:0000256" key="1">
    <source>
        <dbReference type="ARBA" id="ARBA00004141"/>
    </source>
</evidence>
<evidence type="ECO:0000256" key="4">
    <source>
        <dbReference type="ARBA" id="ARBA00023002"/>
    </source>
</evidence>
<dbReference type="AlphaFoldDB" id="A0A2P4YAS0"/>
<evidence type="ECO:0000256" key="5">
    <source>
        <dbReference type="ARBA" id="ARBA00023136"/>
    </source>
</evidence>
<dbReference type="InterPro" id="IPR039261">
    <property type="entry name" value="FNR_nucleotide-bd"/>
</dbReference>
<dbReference type="Proteomes" id="UP000237271">
    <property type="component" value="Unassembled WGS sequence"/>
</dbReference>
<dbReference type="GO" id="GO:0016491">
    <property type="term" value="F:oxidoreductase activity"/>
    <property type="evidence" value="ECO:0007669"/>
    <property type="project" value="UniProtKB-KW"/>
</dbReference>
<dbReference type="Gene3D" id="2.40.30.10">
    <property type="entry name" value="Translation factors"/>
    <property type="match status" value="1"/>
</dbReference>
<keyword evidence="5 6" id="KW-0472">Membrane</keyword>
<dbReference type="EMBL" id="NCKW01004250">
    <property type="protein sequence ID" value="POM74926.1"/>
    <property type="molecule type" value="Genomic_DNA"/>
</dbReference>
<dbReference type="PANTHER" id="PTHR11972:SF193">
    <property type="entry name" value="FAD-BINDING FR-TYPE DOMAIN-CONTAINING PROTEIN"/>
    <property type="match status" value="1"/>
</dbReference>
<dbReference type="SUPFAM" id="SSF52343">
    <property type="entry name" value="Ferredoxin reductase-like, C-terminal NADP-linked domain"/>
    <property type="match status" value="1"/>
</dbReference>
<dbReference type="CDD" id="cd06186">
    <property type="entry name" value="NOX_Duox_like_FAD_NADP"/>
    <property type="match status" value="1"/>
</dbReference>
<evidence type="ECO:0000256" key="2">
    <source>
        <dbReference type="ARBA" id="ARBA00022692"/>
    </source>
</evidence>
<keyword evidence="4" id="KW-0560">Oxidoreductase</keyword>
<dbReference type="FunFam" id="3.40.50.80:FF:000054">
    <property type="entry name" value="Ferric reduction oxidase 7"/>
    <property type="match status" value="1"/>
</dbReference>
<organism evidence="8 9">
    <name type="scientific">Phytophthora palmivora</name>
    <dbReference type="NCBI Taxonomy" id="4796"/>
    <lineage>
        <taxon>Eukaryota</taxon>
        <taxon>Sar</taxon>
        <taxon>Stramenopiles</taxon>
        <taxon>Oomycota</taxon>
        <taxon>Peronosporomycetes</taxon>
        <taxon>Peronosporales</taxon>
        <taxon>Peronosporaceae</taxon>
        <taxon>Phytophthora</taxon>
    </lineage>
</organism>
<dbReference type="Gene3D" id="3.40.50.80">
    <property type="entry name" value="Nucleotide-binding domain of ferredoxin-NADP reductase (FNR) module"/>
    <property type="match status" value="2"/>
</dbReference>
<dbReference type="SFLD" id="SFLDS00052">
    <property type="entry name" value="Ferric_Reductase_Domain"/>
    <property type="match status" value="1"/>
</dbReference>
<dbReference type="InterPro" id="IPR013130">
    <property type="entry name" value="Fe3_Rdtase_TM_dom"/>
</dbReference>
<name>A0A2P4YAS0_9STRA</name>
<dbReference type="OrthoDB" id="62564at2759"/>
<feature type="transmembrane region" description="Helical" evidence="6">
    <location>
        <begin position="44"/>
        <end position="62"/>
    </location>
</feature>
<keyword evidence="9" id="KW-1185">Reference proteome</keyword>
<dbReference type="InterPro" id="IPR017938">
    <property type="entry name" value="Riboflavin_synthase-like_b-brl"/>
</dbReference>